<dbReference type="Proteomes" id="UP000694851">
    <property type="component" value="Unplaced"/>
</dbReference>
<sequence>MEESSTPLVGCSKPHLEKLTLGITRILESSPGVTEVTIIEKAPAERHMISSWEQPNLKMNNATSPSQLGSHGIQVKKD</sequence>
<evidence type="ECO:0000313" key="3">
    <source>
        <dbReference type="RefSeq" id="XP_019493452.1"/>
    </source>
</evidence>
<feature type="compositionally biased region" description="Polar residues" evidence="1">
    <location>
        <begin position="57"/>
        <end position="69"/>
    </location>
</feature>
<gene>
    <name evidence="3" type="primary">LOC109380409</name>
</gene>
<feature type="region of interest" description="Disordered" evidence="1">
    <location>
        <begin position="57"/>
        <end position="78"/>
    </location>
</feature>
<dbReference type="GeneID" id="109380409"/>
<proteinExistence type="predicted"/>
<dbReference type="RefSeq" id="XP_019493452.1">
    <property type="nucleotide sequence ID" value="XM_019637907.1"/>
</dbReference>
<name>A0A8B7QYQ7_HIPAR</name>
<dbReference type="AlphaFoldDB" id="A0A8B7QYQ7"/>
<evidence type="ECO:0000256" key="1">
    <source>
        <dbReference type="SAM" id="MobiDB-lite"/>
    </source>
</evidence>
<protein>
    <submittedName>
        <fullName evidence="3">Tubulin polyglutamylase complex subunit 2-like</fullName>
    </submittedName>
</protein>
<organism evidence="2 3">
    <name type="scientific">Hipposideros armiger</name>
    <name type="common">Great Himalayan leaf-nosed bat</name>
    <dbReference type="NCBI Taxonomy" id="186990"/>
    <lineage>
        <taxon>Eukaryota</taxon>
        <taxon>Metazoa</taxon>
        <taxon>Chordata</taxon>
        <taxon>Craniata</taxon>
        <taxon>Vertebrata</taxon>
        <taxon>Euteleostomi</taxon>
        <taxon>Mammalia</taxon>
        <taxon>Eutheria</taxon>
        <taxon>Laurasiatheria</taxon>
        <taxon>Chiroptera</taxon>
        <taxon>Yinpterochiroptera</taxon>
        <taxon>Rhinolophoidea</taxon>
        <taxon>Hipposideridae</taxon>
        <taxon>Hipposideros</taxon>
    </lineage>
</organism>
<reference evidence="3" key="1">
    <citation type="submission" date="2025-08" db="UniProtKB">
        <authorList>
            <consortium name="RefSeq"/>
        </authorList>
    </citation>
    <scope>IDENTIFICATION</scope>
    <source>
        <tissue evidence="3">Muscle</tissue>
    </source>
</reference>
<dbReference type="PANTHER" id="PTHR31854">
    <property type="entry name" value="TUBULIN POLYGLUTAMYLASE COMPLEX SUBUNIT 2"/>
    <property type="match status" value="1"/>
</dbReference>
<dbReference type="PANTHER" id="PTHR31854:SF2">
    <property type="entry name" value="TUBULIN POLYGLUTAMYLASE COMPLEX SUBUNIT 2"/>
    <property type="match status" value="1"/>
</dbReference>
<keyword evidence="2" id="KW-1185">Reference proteome</keyword>
<evidence type="ECO:0000313" key="2">
    <source>
        <dbReference type="Proteomes" id="UP000694851"/>
    </source>
</evidence>
<dbReference type="InterPro" id="IPR039231">
    <property type="entry name" value="TPGS2"/>
</dbReference>
<accession>A0A8B7QYQ7</accession>
<dbReference type="OrthoDB" id="10249691at2759"/>
<dbReference type="KEGG" id="hai:109380409"/>